<feature type="domain" description="N-acetyltransferase" evidence="6">
    <location>
        <begin position="6"/>
        <end position="174"/>
    </location>
</feature>
<sequence>MFESLENIREVYLSDEHLLKLQEFRCTDEQIVENFLKEDAYNLMKRNLVRTRLFFDDNQNLIGFYSLFNDTVKIQKQKRAMLEIYLPSSVKEIPAIRLHYLGVDERFRGKGFGSYLMTSVLYHCAKVAEITGCSLITVEATENAKSFYEKFGFTYICPINRYYLMALSTKPLMEELN</sequence>
<proteinExistence type="predicted"/>
<dbReference type="EMBL" id="JACIDE010000035">
    <property type="protein sequence ID" value="MBB4075529.1"/>
    <property type="molecule type" value="Genomic_DNA"/>
</dbReference>
<dbReference type="Gene3D" id="3.40.630.30">
    <property type="match status" value="1"/>
</dbReference>
<dbReference type="Proteomes" id="UP000559598">
    <property type="component" value="Unassembled WGS sequence"/>
</dbReference>
<keyword evidence="4" id="KW-0012">Acyltransferase</keyword>
<dbReference type="InterPro" id="IPR016181">
    <property type="entry name" value="Acyl_CoA_acyltransferase"/>
</dbReference>
<evidence type="ECO:0000256" key="1">
    <source>
        <dbReference type="ARBA" id="ARBA00022491"/>
    </source>
</evidence>
<comment type="catalytic activity">
    <reaction evidence="5">
        <text>glycyl-tRNA(Gly) + acetyl-CoA = N-acetylglycyl-tRNA(Gly) + CoA + H(+)</text>
        <dbReference type="Rhea" id="RHEA:81867"/>
        <dbReference type="Rhea" id="RHEA-COMP:9683"/>
        <dbReference type="Rhea" id="RHEA-COMP:19766"/>
        <dbReference type="ChEBI" id="CHEBI:15378"/>
        <dbReference type="ChEBI" id="CHEBI:57287"/>
        <dbReference type="ChEBI" id="CHEBI:57288"/>
        <dbReference type="ChEBI" id="CHEBI:78522"/>
        <dbReference type="ChEBI" id="CHEBI:232036"/>
    </reaction>
</comment>
<gene>
    <name evidence="7" type="ORF">GGR02_003366</name>
</gene>
<dbReference type="GO" id="GO:0016747">
    <property type="term" value="F:acyltransferase activity, transferring groups other than amino-acyl groups"/>
    <property type="evidence" value="ECO:0007669"/>
    <property type="project" value="InterPro"/>
</dbReference>
<dbReference type="AlphaFoldDB" id="A0A840E188"/>
<evidence type="ECO:0000313" key="8">
    <source>
        <dbReference type="Proteomes" id="UP000559598"/>
    </source>
</evidence>
<comment type="caution">
    <text evidence="7">The sequence shown here is derived from an EMBL/GenBank/DDBJ whole genome shotgun (WGS) entry which is preliminary data.</text>
</comment>
<dbReference type="InterPro" id="IPR000182">
    <property type="entry name" value="GNAT_dom"/>
</dbReference>
<reference evidence="7 8" key="1">
    <citation type="submission" date="2020-08" db="EMBL/GenBank/DDBJ databases">
        <title>Genomic Encyclopedia of Type Strains, Phase IV (KMG-IV): sequencing the most valuable type-strain genomes for metagenomic binning, comparative biology and taxonomic classification.</title>
        <authorList>
            <person name="Goeker M."/>
        </authorList>
    </citation>
    <scope>NUCLEOTIDE SEQUENCE [LARGE SCALE GENOMIC DNA]</scope>
    <source>
        <strain evidence="7 8">DSM 17075</strain>
    </source>
</reference>
<evidence type="ECO:0000313" key="7">
    <source>
        <dbReference type="EMBL" id="MBB4075529.1"/>
    </source>
</evidence>
<keyword evidence="8" id="KW-1185">Reference proteome</keyword>
<evidence type="ECO:0000256" key="5">
    <source>
        <dbReference type="ARBA" id="ARBA00049880"/>
    </source>
</evidence>
<accession>A0A840E188</accession>
<evidence type="ECO:0000256" key="2">
    <source>
        <dbReference type="ARBA" id="ARBA00022649"/>
    </source>
</evidence>
<evidence type="ECO:0000259" key="6">
    <source>
        <dbReference type="PROSITE" id="PS51186"/>
    </source>
</evidence>
<keyword evidence="1" id="KW-0678">Repressor</keyword>
<dbReference type="PROSITE" id="PS51186">
    <property type="entry name" value="GNAT"/>
    <property type="match status" value="1"/>
</dbReference>
<dbReference type="CDD" id="cd04301">
    <property type="entry name" value="NAT_SF"/>
    <property type="match status" value="1"/>
</dbReference>
<dbReference type="PANTHER" id="PTHR36449">
    <property type="entry name" value="ACETYLTRANSFERASE-RELATED"/>
    <property type="match status" value="1"/>
</dbReference>
<dbReference type="SUPFAM" id="SSF55729">
    <property type="entry name" value="Acyl-CoA N-acyltransferases (Nat)"/>
    <property type="match status" value="1"/>
</dbReference>
<organism evidence="7 8">
    <name type="scientific">Anoxybacteroides voinovskiense</name>
    <dbReference type="NCBI Taxonomy" id="230470"/>
    <lineage>
        <taxon>Bacteria</taxon>
        <taxon>Bacillati</taxon>
        <taxon>Bacillota</taxon>
        <taxon>Bacilli</taxon>
        <taxon>Bacillales</taxon>
        <taxon>Anoxybacillaceae</taxon>
        <taxon>Anoxybacteroides</taxon>
    </lineage>
</organism>
<dbReference type="Pfam" id="PF13508">
    <property type="entry name" value="Acetyltransf_7"/>
    <property type="match status" value="1"/>
</dbReference>
<evidence type="ECO:0000256" key="4">
    <source>
        <dbReference type="ARBA" id="ARBA00023315"/>
    </source>
</evidence>
<keyword evidence="2" id="KW-1277">Toxin-antitoxin system</keyword>
<protein>
    <submittedName>
        <fullName evidence="7">GNAT superfamily N-acetyltransferase</fullName>
    </submittedName>
</protein>
<evidence type="ECO:0000256" key="3">
    <source>
        <dbReference type="ARBA" id="ARBA00022679"/>
    </source>
</evidence>
<dbReference type="RefSeq" id="WP_183186015.1">
    <property type="nucleotide sequence ID" value="NZ_BMNP01000037.1"/>
</dbReference>
<keyword evidence="3 7" id="KW-0808">Transferase</keyword>
<dbReference type="PANTHER" id="PTHR36449:SF1">
    <property type="entry name" value="ACETYLTRANSFERASE"/>
    <property type="match status" value="1"/>
</dbReference>
<name>A0A840E188_9BACL</name>